<dbReference type="EnsemblPlants" id="MELO3C029027.2.1">
    <property type="protein sequence ID" value="MELO3C029027.2.1"/>
    <property type="gene ID" value="MELO3C029027.2"/>
</dbReference>
<sequence>MYVEEDMKEDRGDYSHVKSEDLWFFSISGCIGVVVYAVVGVVLFRGMSEIIHRESNLYVLRFLILDFGCLTCQEEIGQISSMSFELRFHNGIHMLAQPEARGYHVYTGYVLLLTLSVLCDNDAVVSVGRAPLQKDDRSVGRVPLHRRINKRWLYWACPTQRNEVMCLQVAKSIISGLHFNISKFITLKNPAESTDIGREQRCRSALRRLSV</sequence>
<reference evidence="2" key="1">
    <citation type="submission" date="2023-03" db="UniProtKB">
        <authorList>
            <consortium name="EnsemblPlants"/>
        </authorList>
    </citation>
    <scope>IDENTIFICATION</scope>
</reference>
<evidence type="ECO:0000313" key="2">
    <source>
        <dbReference type="EnsemblPlants" id="MELO3C029027.2.1"/>
    </source>
</evidence>
<accession>A0A9I9E5E3</accession>
<evidence type="ECO:0000256" key="1">
    <source>
        <dbReference type="SAM" id="Phobius"/>
    </source>
</evidence>
<protein>
    <submittedName>
        <fullName evidence="2">Uncharacterized protein</fullName>
    </submittedName>
</protein>
<dbReference type="Gramene" id="MELO3C029027.2.1">
    <property type="protein sequence ID" value="MELO3C029027.2.1"/>
    <property type="gene ID" value="MELO3C029027.2"/>
</dbReference>
<organism evidence="2">
    <name type="scientific">Cucumis melo</name>
    <name type="common">Muskmelon</name>
    <dbReference type="NCBI Taxonomy" id="3656"/>
    <lineage>
        <taxon>Eukaryota</taxon>
        <taxon>Viridiplantae</taxon>
        <taxon>Streptophyta</taxon>
        <taxon>Embryophyta</taxon>
        <taxon>Tracheophyta</taxon>
        <taxon>Spermatophyta</taxon>
        <taxon>Magnoliopsida</taxon>
        <taxon>eudicotyledons</taxon>
        <taxon>Gunneridae</taxon>
        <taxon>Pentapetalae</taxon>
        <taxon>rosids</taxon>
        <taxon>fabids</taxon>
        <taxon>Cucurbitales</taxon>
        <taxon>Cucurbitaceae</taxon>
        <taxon>Benincaseae</taxon>
        <taxon>Cucumis</taxon>
    </lineage>
</organism>
<keyword evidence="1" id="KW-1133">Transmembrane helix</keyword>
<feature type="transmembrane region" description="Helical" evidence="1">
    <location>
        <begin position="22"/>
        <end position="44"/>
    </location>
</feature>
<proteinExistence type="predicted"/>
<keyword evidence="1" id="KW-0812">Transmembrane</keyword>
<name>A0A9I9E5E3_CUCME</name>
<keyword evidence="1" id="KW-0472">Membrane</keyword>
<dbReference type="AlphaFoldDB" id="A0A9I9E5E3"/>